<feature type="transmembrane region" description="Helical" evidence="6">
    <location>
        <begin position="163"/>
        <end position="181"/>
    </location>
</feature>
<protein>
    <submittedName>
        <fullName evidence="9">NADH dehydrogenase</fullName>
    </submittedName>
</protein>
<dbReference type="InterPro" id="IPR001750">
    <property type="entry name" value="ND/Mrp_TM"/>
</dbReference>
<feature type="domain" description="NADH:quinone oxidoreductase/Mrp antiporter transmembrane" evidence="7">
    <location>
        <begin position="156"/>
        <end position="378"/>
    </location>
</feature>
<name>A0ABQ0JV53_9BACT</name>
<feature type="transmembrane region" description="Helical" evidence="6">
    <location>
        <begin position="529"/>
        <end position="547"/>
    </location>
</feature>
<feature type="transmembrane region" description="Helical" evidence="6">
    <location>
        <begin position="52"/>
        <end position="76"/>
    </location>
</feature>
<feature type="transmembrane region" description="Helical" evidence="6">
    <location>
        <begin position="235"/>
        <end position="257"/>
    </location>
</feature>
<gene>
    <name evidence="9" type="ORF">BROSI_A1108</name>
</gene>
<dbReference type="InterPro" id="IPR003945">
    <property type="entry name" value="NU5C-like"/>
</dbReference>
<evidence type="ECO:0000313" key="9">
    <source>
        <dbReference type="EMBL" id="GAN32593.1"/>
    </source>
</evidence>
<dbReference type="InterPro" id="IPR001516">
    <property type="entry name" value="Proton_antipo_N"/>
</dbReference>
<feature type="transmembrane region" description="Helical" evidence="6">
    <location>
        <begin position="193"/>
        <end position="215"/>
    </location>
</feature>
<feature type="transmembrane region" description="Helical" evidence="6">
    <location>
        <begin position="499"/>
        <end position="517"/>
    </location>
</feature>
<keyword evidence="4 6" id="KW-0472">Membrane</keyword>
<keyword evidence="3 6" id="KW-1133">Transmembrane helix</keyword>
<proteinExistence type="predicted"/>
<evidence type="ECO:0000256" key="3">
    <source>
        <dbReference type="ARBA" id="ARBA00022989"/>
    </source>
</evidence>
<dbReference type="Pfam" id="PF00662">
    <property type="entry name" value="Proton_antipo_N"/>
    <property type="match status" value="1"/>
</dbReference>
<sequence>MQSSQIPNESLSFYLATMYKTGDMAMFLPYFILIPILGFLISWSIPKKNEKVISWVAFVTVGLHLLTAAGFIIYWLLQHHHYLNLPGWVLYQTSKYSFFLSFYFDNVTATYLIVGDIILFQVAAYSRYYLHREEGYKRFFSTILLFYLGYNITIFSGNLETLFIGWEMLGISSFLLIAFYRDRYLPAKNAVKVVSVYRLGDVGLILAMWLSHHLWHGNVSFLQLLNHELVSAHLQANTLMGLFISLTILMSAVAKSAQLPVTSWLPRAMEGPTPSSAIFYGSLSVHIGVFVLLRTFPFWEHQLAVRIVIGVIGLTTSIIATGIARVQSTIKTQIAYASAAQIGIMFIEVAAGFEEVALVHFAGNAFLRAYQLLVSPSVVSYLIREQFYNFKPREHTFEDSFSRKTAYTIYMLCLKEWNLDNLMYRYMWNPLKWLGKWLDFLTLNRVVYYGIPAYFAGVALVYYRELLWEPFEKSLPYLFCSIALMMVLKSFAERKLARMSWLLVIMHHFWIALAISVNERFYFNEDRLYLSGIVIAGIVGFIILWWLRSHEGSIDMDQFHGHSYRHPKFAFVFLLACLGASGFPISPTFVGEDLIFIHIREDQVVLAIMVSLSYVIDGLSLIRMYARVFLGPHSKSVYEMAYRSS</sequence>
<comment type="caution">
    <text evidence="9">The sequence shown here is derived from an EMBL/GenBank/DDBJ whole genome shotgun (WGS) entry which is preliminary data.</text>
</comment>
<evidence type="ECO:0000256" key="1">
    <source>
        <dbReference type="ARBA" id="ARBA00004127"/>
    </source>
</evidence>
<dbReference type="Proteomes" id="UP000032309">
    <property type="component" value="Unassembled WGS sequence"/>
</dbReference>
<organism evidence="9 10">
    <name type="scientific">Candidatus Brocadia sinica JPN1</name>
    <dbReference type="NCBI Taxonomy" id="1197129"/>
    <lineage>
        <taxon>Bacteria</taxon>
        <taxon>Pseudomonadati</taxon>
        <taxon>Planctomycetota</taxon>
        <taxon>Candidatus Brocadiia</taxon>
        <taxon>Candidatus Brocadiales</taxon>
        <taxon>Candidatus Brocadiaceae</taxon>
        <taxon>Candidatus Brocadia</taxon>
    </lineage>
</organism>
<feature type="domain" description="NADH-Ubiquinone oxidoreductase (complex I) chain 5 N-terminal" evidence="8">
    <location>
        <begin position="92"/>
        <end position="140"/>
    </location>
</feature>
<reference evidence="10" key="1">
    <citation type="journal article" date="2015" name="Genome Announc.">
        <title>Draft Genome Sequence of an Anaerobic Ammonium-Oxidizing Bacterium, "Candidatus Brocadia sinica".</title>
        <authorList>
            <person name="Oshiki M."/>
            <person name="Shinyako-Hata K."/>
            <person name="Satoh H."/>
            <person name="Okabe S."/>
        </authorList>
    </citation>
    <scope>NUCLEOTIDE SEQUENCE [LARGE SCALE GENOMIC DNA]</scope>
    <source>
        <strain evidence="10">JPN1</strain>
    </source>
</reference>
<evidence type="ECO:0000259" key="7">
    <source>
        <dbReference type="Pfam" id="PF00361"/>
    </source>
</evidence>
<feature type="transmembrane region" description="Helical" evidence="6">
    <location>
        <begin position="27"/>
        <end position="45"/>
    </location>
</feature>
<feature type="transmembrane region" description="Helical" evidence="6">
    <location>
        <begin position="139"/>
        <end position="157"/>
    </location>
</feature>
<feature type="transmembrane region" description="Helical" evidence="6">
    <location>
        <begin position="446"/>
        <end position="463"/>
    </location>
</feature>
<keyword evidence="10" id="KW-1185">Reference proteome</keyword>
<evidence type="ECO:0000256" key="4">
    <source>
        <dbReference type="ARBA" id="ARBA00023136"/>
    </source>
</evidence>
<dbReference type="Pfam" id="PF00361">
    <property type="entry name" value="Proton_antipo_M"/>
    <property type="match status" value="1"/>
</dbReference>
<feature type="transmembrane region" description="Helical" evidence="6">
    <location>
        <begin position="303"/>
        <end position="322"/>
    </location>
</feature>
<evidence type="ECO:0000256" key="5">
    <source>
        <dbReference type="RuleBase" id="RU000320"/>
    </source>
</evidence>
<accession>A0ABQ0JV53</accession>
<comment type="subcellular location">
    <subcellularLocation>
        <location evidence="1">Endomembrane system</location>
        <topology evidence="1">Multi-pass membrane protein</topology>
    </subcellularLocation>
    <subcellularLocation>
        <location evidence="5">Membrane</location>
        <topology evidence="5">Multi-pass membrane protein</topology>
    </subcellularLocation>
</comment>
<dbReference type="EMBL" id="BAFN01000001">
    <property type="protein sequence ID" value="GAN32593.1"/>
    <property type="molecule type" value="Genomic_DNA"/>
</dbReference>
<feature type="transmembrane region" description="Helical" evidence="6">
    <location>
        <begin position="605"/>
        <end position="626"/>
    </location>
</feature>
<evidence type="ECO:0000313" key="10">
    <source>
        <dbReference type="Proteomes" id="UP000032309"/>
    </source>
</evidence>
<keyword evidence="2 5" id="KW-0812">Transmembrane</keyword>
<feature type="transmembrane region" description="Helical" evidence="6">
    <location>
        <begin position="277"/>
        <end position="297"/>
    </location>
</feature>
<feature type="transmembrane region" description="Helical" evidence="6">
    <location>
        <begin position="96"/>
        <end position="119"/>
    </location>
</feature>
<dbReference type="PANTHER" id="PTHR42829">
    <property type="entry name" value="NADH-UBIQUINONE OXIDOREDUCTASE CHAIN 5"/>
    <property type="match status" value="1"/>
</dbReference>
<evidence type="ECO:0000256" key="6">
    <source>
        <dbReference type="SAM" id="Phobius"/>
    </source>
</evidence>
<feature type="transmembrane region" description="Helical" evidence="6">
    <location>
        <begin position="568"/>
        <end position="585"/>
    </location>
</feature>
<evidence type="ECO:0000256" key="2">
    <source>
        <dbReference type="ARBA" id="ARBA00022692"/>
    </source>
</evidence>
<dbReference type="PANTHER" id="PTHR42829:SF2">
    <property type="entry name" value="NADH-UBIQUINONE OXIDOREDUCTASE CHAIN 5"/>
    <property type="match status" value="1"/>
</dbReference>
<dbReference type="PRINTS" id="PR01434">
    <property type="entry name" value="NADHDHGNASE5"/>
</dbReference>
<evidence type="ECO:0000259" key="8">
    <source>
        <dbReference type="Pfam" id="PF00662"/>
    </source>
</evidence>